<feature type="region of interest" description="Disordered" evidence="10">
    <location>
        <begin position="1"/>
        <end position="45"/>
    </location>
</feature>
<evidence type="ECO:0000256" key="6">
    <source>
        <dbReference type="ARBA" id="ARBA00023034"/>
    </source>
</evidence>
<name>A0A0D2MN03_9CHLO</name>
<dbReference type="PANTHER" id="PTHR21311:SF0">
    <property type="entry name" value="CONSERVED OLIGOMERIC GOLGI COMPLEX SUBUNIT 8"/>
    <property type="match status" value="1"/>
</dbReference>
<dbReference type="InterPro" id="IPR016159">
    <property type="entry name" value="Cullin_repeat-like_dom_sf"/>
</dbReference>
<dbReference type="Pfam" id="PF04124">
    <property type="entry name" value="Dor1"/>
    <property type="match status" value="1"/>
</dbReference>
<dbReference type="KEGG" id="mng:MNEG_3850"/>
<evidence type="ECO:0000256" key="9">
    <source>
        <dbReference type="SAM" id="Coils"/>
    </source>
</evidence>
<sequence>MSGMPPVITGRPSIGTAPLLHAGSAGGPQLQRRGSLALQGGSPTAAAGKHADVYLTELLSYSLDRLRKEPELLAEERHQLERALQASALTHYRALIDGAECLGSVRDALADALARLEALQEDAPKLSATCEAFSRDAAAVLAQRAANKQLLAQQATLLELLEAPQLMDTCVRNGIYDEALDLAAFINRLGLLHPELPIIQLLQRQAAEVSASMLSQLLQRLRGSIQLPECLRVIGYLRRMAAYSEGDLRLQFLSCREQWFSGLVAELDEGDSYEYVKALTDVYRLNMFDVLMQYRAIFFDAPQEGKPQAGARDSAALHSWVQHRVAAYLAALRAHLPNVTEGGGLASVLEHCNYCGASLSRVGLDFRALLAPVLELVTLQLFGSCLAVAVDAFTSRLDSHKWVAMPAPMFKQQQQQQRSDGGGEAGPPGGEQAAQRAEGNANGGGGGGAGDDLSPPYALMENLPLAVLTNGVLSALNEIRHCSLLALRRPMAALLQASLERAAGALAQHRAARPLGEGELVLFKAAVHAHGEHL</sequence>
<proteinExistence type="inferred from homology"/>
<dbReference type="AlphaFoldDB" id="A0A0D2MN03"/>
<dbReference type="GO" id="GO:0017119">
    <property type="term" value="C:Golgi transport complex"/>
    <property type="evidence" value="ECO:0007669"/>
    <property type="project" value="InterPro"/>
</dbReference>
<dbReference type="Proteomes" id="UP000054498">
    <property type="component" value="Unassembled WGS sequence"/>
</dbReference>
<evidence type="ECO:0000256" key="5">
    <source>
        <dbReference type="ARBA" id="ARBA00022927"/>
    </source>
</evidence>
<keyword evidence="7" id="KW-0472">Membrane</keyword>
<evidence type="ECO:0000256" key="3">
    <source>
        <dbReference type="ARBA" id="ARBA00020983"/>
    </source>
</evidence>
<evidence type="ECO:0000313" key="11">
    <source>
        <dbReference type="EMBL" id="KIZ04110.1"/>
    </source>
</evidence>
<feature type="region of interest" description="Disordered" evidence="10">
    <location>
        <begin position="410"/>
        <end position="453"/>
    </location>
</feature>
<dbReference type="STRING" id="145388.A0A0D2MN03"/>
<feature type="coiled-coil region" evidence="9">
    <location>
        <begin position="102"/>
        <end position="129"/>
    </location>
</feature>
<evidence type="ECO:0000256" key="2">
    <source>
        <dbReference type="ARBA" id="ARBA00006419"/>
    </source>
</evidence>
<keyword evidence="4" id="KW-0813">Transport</keyword>
<comment type="subcellular location">
    <subcellularLocation>
        <location evidence="1">Golgi apparatus membrane</location>
        <topology evidence="1">Peripheral membrane protein</topology>
    </subcellularLocation>
</comment>
<dbReference type="GO" id="GO:0006891">
    <property type="term" value="P:intra-Golgi vesicle-mediated transport"/>
    <property type="evidence" value="ECO:0007669"/>
    <property type="project" value="TreeGrafter"/>
</dbReference>
<accession>A0A0D2MN03</accession>
<feature type="compositionally biased region" description="Low complexity" evidence="10">
    <location>
        <begin position="430"/>
        <end position="440"/>
    </location>
</feature>
<dbReference type="EMBL" id="KK100724">
    <property type="protein sequence ID" value="KIZ04110.1"/>
    <property type="molecule type" value="Genomic_DNA"/>
</dbReference>
<dbReference type="RefSeq" id="XP_013903129.1">
    <property type="nucleotide sequence ID" value="XM_014047675.1"/>
</dbReference>
<evidence type="ECO:0000256" key="8">
    <source>
        <dbReference type="ARBA" id="ARBA00031347"/>
    </source>
</evidence>
<feature type="compositionally biased region" description="Gly residues" evidence="10">
    <location>
        <begin position="420"/>
        <end position="429"/>
    </location>
</feature>
<reference evidence="11 12" key="1">
    <citation type="journal article" date="2013" name="BMC Genomics">
        <title>Reconstruction of the lipid metabolism for the microalga Monoraphidium neglectum from its genome sequence reveals characteristics suitable for biofuel production.</title>
        <authorList>
            <person name="Bogen C."/>
            <person name="Al-Dilaimi A."/>
            <person name="Albersmeier A."/>
            <person name="Wichmann J."/>
            <person name="Grundmann M."/>
            <person name="Rupp O."/>
            <person name="Lauersen K.J."/>
            <person name="Blifernez-Klassen O."/>
            <person name="Kalinowski J."/>
            <person name="Goesmann A."/>
            <person name="Mussgnug J.H."/>
            <person name="Kruse O."/>
        </authorList>
    </citation>
    <scope>NUCLEOTIDE SEQUENCE [LARGE SCALE GENOMIC DNA]</scope>
    <source>
        <strain evidence="11 12">SAG 48.87</strain>
    </source>
</reference>
<keyword evidence="5" id="KW-0653">Protein transport</keyword>
<dbReference type="OrthoDB" id="1661054at2759"/>
<evidence type="ECO:0000256" key="1">
    <source>
        <dbReference type="ARBA" id="ARBA00004395"/>
    </source>
</evidence>
<keyword evidence="12" id="KW-1185">Reference proteome</keyword>
<evidence type="ECO:0000256" key="7">
    <source>
        <dbReference type="ARBA" id="ARBA00023136"/>
    </source>
</evidence>
<keyword evidence="9" id="KW-0175">Coiled coil</keyword>
<gene>
    <name evidence="11" type="ORF">MNEG_3850</name>
</gene>
<evidence type="ECO:0000313" key="12">
    <source>
        <dbReference type="Proteomes" id="UP000054498"/>
    </source>
</evidence>
<dbReference type="PANTHER" id="PTHR21311">
    <property type="entry name" value="CONSERVED OLIGOMERIC GOLGI COMPLEX COMPONENT 8"/>
    <property type="match status" value="1"/>
</dbReference>
<dbReference type="GO" id="GO:0015031">
    <property type="term" value="P:protein transport"/>
    <property type="evidence" value="ECO:0007669"/>
    <property type="project" value="UniProtKB-KW"/>
</dbReference>
<feature type="compositionally biased region" description="Gly residues" evidence="10">
    <location>
        <begin position="441"/>
        <end position="450"/>
    </location>
</feature>
<comment type="similarity">
    <text evidence="2">Belongs to the COG8 family.</text>
</comment>
<dbReference type="SUPFAM" id="SSF74788">
    <property type="entry name" value="Cullin repeat-like"/>
    <property type="match status" value="1"/>
</dbReference>
<dbReference type="GO" id="GO:0000139">
    <property type="term" value="C:Golgi membrane"/>
    <property type="evidence" value="ECO:0007669"/>
    <property type="project" value="UniProtKB-SubCell"/>
</dbReference>
<keyword evidence="6" id="KW-0333">Golgi apparatus</keyword>
<dbReference type="InterPro" id="IPR007255">
    <property type="entry name" value="COG8"/>
</dbReference>
<evidence type="ECO:0000256" key="4">
    <source>
        <dbReference type="ARBA" id="ARBA00022448"/>
    </source>
</evidence>
<organism evidence="11 12">
    <name type="scientific">Monoraphidium neglectum</name>
    <dbReference type="NCBI Taxonomy" id="145388"/>
    <lineage>
        <taxon>Eukaryota</taxon>
        <taxon>Viridiplantae</taxon>
        <taxon>Chlorophyta</taxon>
        <taxon>core chlorophytes</taxon>
        <taxon>Chlorophyceae</taxon>
        <taxon>CS clade</taxon>
        <taxon>Sphaeropleales</taxon>
        <taxon>Selenastraceae</taxon>
        <taxon>Monoraphidium</taxon>
    </lineage>
</organism>
<evidence type="ECO:0000256" key="10">
    <source>
        <dbReference type="SAM" id="MobiDB-lite"/>
    </source>
</evidence>
<protein>
    <recommendedName>
        <fullName evidence="3">Conserved oligomeric Golgi complex subunit 8</fullName>
    </recommendedName>
    <alternativeName>
        <fullName evidence="8">Component of oligomeric Golgi complex 8</fullName>
    </alternativeName>
</protein>
<dbReference type="GeneID" id="25736728"/>